<dbReference type="STRING" id="39946.B8BL31"/>
<evidence type="ECO:0000259" key="9">
    <source>
        <dbReference type="Pfam" id="PF08263"/>
    </source>
</evidence>
<evidence type="ECO:0000256" key="7">
    <source>
        <dbReference type="ARBA" id="ARBA00023136"/>
    </source>
</evidence>
<keyword evidence="7" id="KW-0472">Membrane</keyword>
<evidence type="ECO:0000256" key="3">
    <source>
        <dbReference type="ARBA" id="ARBA00022692"/>
    </source>
</evidence>
<reference evidence="10 11" key="1">
    <citation type="journal article" date="2005" name="PLoS Biol.">
        <title>The genomes of Oryza sativa: a history of duplications.</title>
        <authorList>
            <person name="Yu J."/>
            <person name="Wang J."/>
            <person name="Lin W."/>
            <person name="Li S."/>
            <person name="Li H."/>
            <person name="Zhou J."/>
            <person name="Ni P."/>
            <person name="Dong W."/>
            <person name="Hu S."/>
            <person name="Zeng C."/>
            <person name="Zhang J."/>
            <person name="Zhang Y."/>
            <person name="Li R."/>
            <person name="Xu Z."/>
            <person name="Li S."/>
            <person name="Li X."/>
            <person name="Zheng H."/>
            <person name="Cong L."/>
            <person name="Lin L."/>
            <person name="Yin J."/>
            <person name="Geng J."/>
            <person name="Li G."/>
            <person name="Shi J."/>
            <person name="Liu J."/>
            <person name="Lv H."/>
            <person name="Li J."/>
            <person name="Wang J."/>
            <person name="Deng Y."/>
            <person name="Ran L."/>
            <person name="Shi X."/>
            <person name="Wang X."/>
            <person name="Wu Q."/>
            <person name="Li C."/>
            <person name="Ren X."/>
            <person name="Wang J."/>
            <person name="Wang X."/>
            <person name="Li D."/>
            <person name="Liu D."/>
            <person name="Zhang X."/>
            <person name="Ji Z."/>
            <person name="Zhao W."/>
            <person name="Sun Y."/>
            <person name="Zhang Z."/>
            <person name="Bao J."/>
            <person name="Han Y."/>
            <person name="Dong L."/>
            <person name="Ji J."/>
            <person name="Chen P."/>
            <person name="Wu S."/>
            <person name="Liu J."/>
            <person name="Xiao Y."/>
            <person name="Bu D."/>
            <person name="Tan J."/>
            <person name="Yang L."/>
            <person name="Ye C."/>
            <person name="Zhang J."/>
            <person name="Xu J."/>
            <person name="Zhou Y."/>
            <person name="Yu Y."/>
            <person name="Zhang B."/>
            <person name="Zhuang S."/>
            <person name="Wei H."/>
            <person name="Liu B."/>
            <person name="Lei M."/>
            <person name="Yu H."/>
            <person name="Li Y."/>
            <person name="Xu H."/>
            <person name="Wei S."/>
            <person name="He X."/>
            <person name="Fang L."/>
            <person name="Zhang Z."/>
            <person name="Zhang Y."/>
            <person name="Huang X."/>
            <person name="Su Z."/>
            <person name="Tong W."/>
            <person name="Li J."/>
            <person name="Tong Z."/>
            <person name="Li S."/>
            <person name="Ye J."/>
            <person name="Wang L."/>
            <person name="Fang L."/>
            <person name="Lei T."/>
            <person name="Chen C."/>
            <person name="Chen H."/>
            <person name="Xu Z."/>
            <person name="Li H."/>
            <person name="Huang H."/>
            <person name="Zhang F."/>
            <person name="Xu H."/>
            <person name="Li N."/>
            <person name="Zhao C."/>
            <person name="Li S."/>
            <person name="Dong L."/>
            <person name="Huang Y."/>
            <person name="Li L."/>
            <person name="Xi Y."/>
            <person name="Qi Q."/>
            <person name="Li W."/>
            <person name="Zhang B."/>
            <person name="Hu W."/>
            <person name="Zhang Y."/>
            <person name="Tian X."/>
            <person name="Jiao Y."/>
            <person name="Liang X."/>
            <person name="Jin J."/>
            <person name="Gao L."/>
            <person name="Zheng W."/>
            <person name="Hao B."/>
            <person name="Liu S."/>
            <person name="Wang W."/>
            <person name="Yuan L."/>
            <person name="Cao M."/>
            <person name="McDermott J."/>
            <person name="Samudrala R."/>
            <person name="Wang J."/>
            <person name="Wong G.K."/>
            <person name="Yang H."/>
        </authorList>
    </citation>
    <scope>NUCLEOTIDE SEQUENCE [LARGE SCALE GENOMIC DNA]</scope>
    <source>
        <strain evidence="11">cv. 93-11</strain>
    </source>
</reference>
<evidence type="ECO:0000256" key="6">
    <source>
        <dbReference type="ARBA" id="ARBA00022989"/>
    </source>
</evidence>
<protein>
    <recommendedName>
        <fullName evidence="9">Leucine-rich repeat-containing N-terminal plant-type domain-containing protein</fullName>
    </recommendedName>
</protein>
<keyword evidence="6" id="KW-1133">Transmembrane helix</keyword>
<evidence type="ECO:0000256" key="1">
    <source>
        <dbReference type="ARBA" id="ARBA00004479"/>
    </source>
</evidence>
<dbReference type="Gramene" id="BGIOSGA033793-TA">
    <property type="protein sequence ID" value="BGIOSGA033793-PA"/>
    <property type="gene ID" value="BGIOSGA033793"/>
</dbReference>
<keyword evidence="8" id="KW-0325">Glycoprotein</keyword>
<keyword evidence="11" id="KW-1185">Reference proteome</keyword>
<dbReference type="InterPro" id="IPR032675">
    <property type="entry name" value="LRR_dom_sf"/>
</dbReference>
<name>B8BL31_ORYSI</name>
<dbReference type="SUPFAM" id="SSF52058">
    <property type="entry name" value="L domain-like"/>
    <property type="match status" value="1"/>
</dbReference>
<dbReference type="PANTHER" id="PTHR48063">
    <property type="entry name" value="LRR RECEPTOR-LIKE KINASE"/>
    <property type="match status" value="1"/>
</dbReference>
<dbReference type="OMA" id="FEGMEVC"/>
<keyword evidence="3" id="KW-0812">Transmembrane</keyword>
<evidence type="ECO:0000256" key="4">
    <source>
        <dbReference type="ARBA" id="ARBA00022729"/>
    </source>
</evidence>
<evidence type="ECO:0000256" key="2">
    <source>
        <dbReference type="ARBA" id="ARBA00022614"/>
    </source>
</evidence>
<feature type="domain" description="Leucine-rich repeat-containing N-terminal plant-type" evidence="9">
    <location>
        <begin position="52"/>
        <end position="91"/>
    </location>
</feature>
<proteinExistence type="predicted"/>
<evidence type="ECO:0000313" key="10">
    <source>
        <dbReference type="EMBL" id="EEC68367.1"/>
    </source>
</evidence>
<sequence length="350" mass="39397">MSLLTAMFLSLAITTTTTTVLLLLTPAAATALQVMMTQLRRPSGSGGCFPGEMDALLEFKEGIADDTTGLLASWRPEDGQDCCRWTGVRCSDRTGHIVKLNLGSRESINPHNSLEGPTGDMPEFLGSLKSLRYLNLSGIPFHGLVPPHLGNLSNLRVLDLSYTANSYSPDISWVTRLRRLRYLNMGDVNLSMINGIDRRFTRWLLSRVNCDSRTLRVGNNLDVELSPRNVHRVLGIPFEGMEVCPMPDNSKDEKDSFVQHYIRAPGFEASALKGAEEVIRRTFPDGMNSWARDQFRTAFVVWIVGTFLAPKTSHKALLRKSKYVRRQQWSLWASSSEKLFQRRTRSFNNK</sequence>
<keyword evidence="5" id="KW-0677">Repeat</keyword>
<dbReference type="HOGENOM" id="CLU_045613_0_0_1"/>
<dbReference type="EMBL" id="CM000136">
    <property type="protein sequence ID" value="EEC68367.1"/>
    <property type="molecule type" value="Genomic_DNA"/>
</dbReference>
<dbReference type="AlphaFoldDB" id="B8BL31"/>
<dbReference type="Pfam" id="PF08263">
    <property type="entry name" value="LRRNT_2"/>
    <property type="match status" value="1"/>
</dbReference>
<evidence type="ECO:0000256" key="8">
    <source>
        <dbReference type="ARBA" id="ARBA00023180"/>
    </source>
</evidence>
<dbReference type="Gene3D" id="3.80.10.10">
    <property type="entry name" value="Ribonuclease Inhibitor"/>
    <property type="match status" value="1"/>
</dbReference>
<organism evidence="10 11">
    <name type="scientific">Oryza sativa subsp. indica</name>
    <name type="common">Rice</name>
    <dbReference type="NCBI Taxonomy" id="39946"/>
    <lineage>
        <taxon>Eukaryota</taxon>
        <taxon>Viridiplantae</taxon>
        <taxon>Streptophyta</taxon>
        <taxon>Embryophyta</taxon>
        <taxon>Tracheophyta</taxon>
        <taxon>Spermatophyta</taxon>
        <taxon>Magnoliopsida</taxon>
        <taxon>Liliopsida</taxon>
        <taxon>Poales</taxon>
        <taxon>Poaceae</taxon>
        <taxon>BOP clade</taxon>
        <taxon>Oryzoideae</taxon>
        <taxon>Oryzeae</taxon>
        <taxon>Oryzinae</taxon>
        <taxon>Oryza</taxon>
        <taxon>Oryza sativa</taxon>
    </lineage>
</organism>
<evidence type="ECO:0000256" key="5">
    <source>
        <dbReference type="ARBA" id="ARBA00022737"/>
    </source>
</evidence>
<evidence type="ECO:0000313" key="11">
    <source>
        <dbReference type="Proteomes" id="UP000007015"/>
    </source>
</evidence>
<gene>
    <name evidence="10" type="ORF">OsI_36502</name>
</gene>
<keyword evidence="4" id="KW-0732">Signal</keyword>
<dbReference type="PANTHER" id="PTHR48063:SF90">
    <property type="entry name" value="OS11G0565920 PROTEIN"/>
    <property type="match status" value="1"/>
</dbReference>
<dbReference type="InterPro" id="IPR013210">
    <property type="entry name" value="LRR_N_plant-typ"/>
</dbReference>
<accession>B8BL31</accession>
<comment type="subcellular location">
    <subcellularLocation>
        <location evidence="1">Membrane</location>
        <topology evidence="1">Single-pass type I membrane protein</topology>
    </subcellularLocation>
</comment>
<dbReference type="GO" id="GO:0016020">
    <property type="term" value="C:membrane"/>
    <property type="evidence" value="ECO:0007669"/>
    <property type="project" value="UniProtKB-SubCell"/>
</dbReference>
<dbReference type="InterPro" id="IPR046956">
    <property type="entry name" value="RLP23-like"/>
</dbReference>
<dbReference type="Proteomes" id="UP000007015">
    <property type="component" value="Chromosome 11"/>
</dbReference>
<keyword evidence="2" id="KW-0433">Leucine-rich repeat</keyword>